<dbReference type="PANTHER" id="PTHR42085:SF1">
    <property type="entry name" value="F-BOX DOMAIN-CONTAINING PROTEIN"/>
    <property type="match status" value="1"/>
</dbReference>
<evidence type="ECO:0000259" key="1">
    <source>
        <dbReference type="Pfam" id="PF20150"/>
    </source>
</evidence>
<gene>
    <name evidence="2" type="ORF">LTR36_001485</name>
</gene>
<sequence length="197" mass="22213">MAEAIASEPSTAWNGNCRLLELPPELRNHIYELALPTVARWSAIEKYTESDLPNHQPALTRVSRQIRAEALPLYYHNLTVELLVSSDYDALDDCEAWLEATGDKYTLLKRFEAKRKVDLDSLFVLQWPSVAARFEIANSYAGTAEEQAGRWVQRYVNREESEKALETLNNAVGSGSSGLPELIAVIATLFWIQLDDD</sequence>
<feature type="domain" description="2EXR" evidence="1">
    <location>
        <begin position="21"/>
        <end position="77"/>
    </location>
</feature>
<protein>
    <recommendedName>
        <fullName evidence="1">2EXR domain-containing protein</fullName>
    </recommendedName>
</protein>
<reference evidence="2 3" key="1">
    <citation type="submission" date="2021-11" db="EMBL/GenBank/DDBJ databases">
        <title>Black yeast isolated from Biological Soil Crust.</title>
        <authorList>
            <person name="Kurbessoian T."/>
        </authorList>
    </citation>
    <scope>NUCLEOTIDE SEQUENCE [LARGE SCALE GENOMIC DNA]</scope>
    <source>
        <strain evidence="2 3">CCFEE 5522</strain>
    </source>
</reference>
<accession>A0AAV9JN21</accession>
<dbReference type="InterPro" id="IPR045518">
    <property type="entry name" value="2EXR"/>
</dbReference>
<dbReference type="EMBL" id="JAVFHQ010000013">
    <property type="protein sequence ID" value="KAK4546753.1"/>
    <property type="molecule type" value="Genomic_DNA"/>
</dbReference>
<organism evidence="2 3">
    <name type="scientific">Oleoguttula mirabilis</name>
    <dbReference type="NCBI Taxonomy" id="1507867"/>
    <lineage>
        <taxon>Eukaryota</taxon>
        <taxon>Fungi</taxon>
        <taxon>Dikarya</taxon>
        <taxon>Ascomycota</taxon>
        <taxon>Pezizomycotina</taxon>
        <taxon>Dothideomycetes</taxon>
        <taxon>Dothideomycetidae</taxon>
        <taxon>Mycosphaerellales</taxon>
        <taxon>Teratosphaeriaceae</taxon>
        <taxon>Oleoguttula</taxon>
    </lineage>
</organism>
<dbReference type="PANTHER" id="PTHR42085">
    <property type="entry name" value="F-BOX DOMAIN-CONTAINING PROTEIN"/>
    <property type="match status" value="1"/>
</dbReference>
<proteinExistence type="predicted"/>
<evidence type="ECO:0000313" key="2">
    <source>
        <dbReference type="EMBL" id="KAK4546753.1"/>
    </source>
</evidence>
<keyword evidence="3" id="KW-1185">Reference proteome</keyword>
<evidence type="ECO:0000313" key="3">
    <source>
        <dbReference type="Proteomes" id="UP001324427"/>
    </source>
</evidence>
<name>A0AAV9JN21_9PEZI</name>
<dbReference type="Pfam" id="PF20150">
    <property type="entry name" value="2EXR"/>
    <property type="match status" value="1"/>
</dbReference>
<dbReference type="AlphaFoldDB" id="A0AAV9JN21"/>
<dbReference type="Proteomes" id="UP001324427">
    <property type="component" value="Unassembled WGS sequence"/>
</dbReference>
<comment type="caution">
    <text evidence="2">The sequence shown here is derived from an EMBL/GenBank/DDBJ whole genome shotgun (WGS) entry which is preliminary data.</text>
</comment>
<dbReference type="InterPro" id="IPR038883">
    <property type="entry name" value="AN11006-like"/>
</dbReference>